<evidence type="ECO:0000313" key="2">
    <source>
        <dbReference type="EMBL" id="GHJ28393.1"/>
    </source>
</evidence>
<protein>
    <submittedName>
        <fullName evidence="2">Uncharacterized protein</fullName>
    </submittedName>
</protein>
<proteinExistence type="predicted"/>
<gene>
    <name evidence="2" type="ORF">TPA0910_28260</name>
</gene>
<evidence type="ECO:0000313" key="3">
    <source>
        <dbReference type="Proteomes" id="UP001054854"/>
    </source>
</evidence>
<name>A0ABQ3TYL2_STRHY</name>
<dbReference type="Proteomes" id="UP001054854">
    <property type="component" value="Unassembled WGS sequence"/>
</dbReference>
<keyword evidence="3" id="KW-1185">Reference proteome</keyword>
<reference evidence="2" key="1">
    <citation type="submission" date="2024-05" db="EMBL/GenBank/DDBJ databases">
        <title>Whole genome shotgun sequence of Streptomyces hygroscopicus NBRC 113678.</title>
        <authorList>
            <person name="Komaki H."/>
            <person name="Tamura T."/>
        </authorList>
    </citation>
    <scope>NUCLEOTIDE SEQUENCE</scope>
    <source>
        <strain evidence="2">N11-34</strain>
    </source>
</reference>
<evidence type="ECO:0000256" key="1">
    <source>
        <dbReference type="SAM" id="MobiDB-lite"/>
    </source>
</evidence>
<feature type="region of interest" description="Disordered" evidence="1">
    <location>
        <begin position="39"/>
        <end position="58"/>
    </location>
</feature>
<comment type="caution">
    <text evidence="2">The sequence shown here is derived from an EMBL/GenBank/DDBJ whole genome shotgun (WGS) entry which is preliminary data.</text>
</comment>
<sequence>MGEMASYIPKVHAEGSGALMAQHCSLDYPAGVADLAAHDEDQLSAAPPPCRAPPRRMAAASSAATASSCHRVLDPVALVELLAHGSPTVPGDLST</sequence>
<dbReference type="EMBL" id="BNEK01000003">
    <property type="protein sequence ID" value="GHJ28393.1"/>
    <property type="molecule type" value="Genomic_DNA"/>
</dbReference>
<organism evidence="2 3">
    <name type="scientific">Streptomyces hygroscopicus</name>
    <dbReference type="NCBI Taxonomy" id="1912"/>
    <lineage>
        <taxon>Bacteria</taxon>
        <taxon>Bacillati</taxon>
        <taxon>Actinomycetota</taxon>
        <taxon>Actinomycetes</taxon>
        <taxon>Kitasatosporales</taxon>
        <taxon>Streptomycetaceae</taxon>
        <taxon>Streptomyces</taxon>
        <taxon>Streptomyces violaceusniger group</taxon>
    </lineage>
</organism>
<accession>A0ABQ3TYL2</accession>